<feature type="transmembrane region" description="Helical" evidence="1">
    <location>
        <begin position="31"/>
        <end position="53"/>
    </location>
</feature>
<dbReference type="HOGENOM" id="CLU_061608_0_0_1"/>
<organism evidence="2 3">
    <name type="scientific">Galerina marginata (strain CBS 339.88)</name>
    <dbReference type="NCBI Taxonomy" id="685588"/>
    <lineage>
        <taxon>Eukaryota</taxon>
        <taxon>Fungi</taxon>
        <taxon>Dikarya</taxon>
        <taxon>Basidiomycota</taxon>
        <taxon>Agaricomycotina</taxon>
        <taxon>Agaricomycetes</taxon>
        <taxon>Agaricomycetidae</taxon>
        <taxon>Agaricales</taxon>
        <taxon>Agaricineae</taxon>
        <taxon>Strophariaceae</taxon>
        <taxon>Galerina</taxon>
    </lineage>
</organism>
<protein>
    <submittedName>
        <fullName evidence="2">Uncharacterized protein</fullName>
    </submittedName>
</protein>
<evidence type="ECO:0000256" key="1">
    <source>
        <dbReference type="SAM" id="Phobius"/>
    </source>
</evidence>
<name>A0A067S4P9_GALM3</name>
<dbReference type="OrthoDB" id="3227921at2759"/>
<proteinExistence type="predicted"/>
<sequence length="317" mass="34921">MKPWAIILGRFLFESRDALYNSRHIQILRSVSAAVLILVLLVFVVFAIIILPVHERGLVPIKEYRTDNMLTDNPGMQTPVLSVFAIMNLANPAARNVELFKAAVNVTPLWNEDSPLKPLCEHVVGSTTFNSPSGNVPSLPYIQTIKIVCPSRYAVLGRNPTGKAHNPTFAADAIIDARLKTVSIVVGLAANDSDVLSTTPPIPIYPESRMLGSIGFSLRRKYLKPLWATFASALASQRTFFVCEILTMMPDPSSLIPRSNTAGTLRLYGQDDNSEWRVNSDHREHDIFGGIGTSGGFWTSINGIFAVFFGSHLLWVI</sequence>
<keyword evidence="1" id="KW-0812">Transmembrane</keyword>
<reference evidence="3" key="1">
    <citation type="journal article" date="2014" name="Proc. Natl. Acad. Sci. U.S.A.">
        <title>Extensive sampling of basidiomycete genomes demonstrates inadequacy of the white-rot/brown-rot paradigm for wood decay fungi.</title>
        <authorList>
            <person name="Riley R."/>
            <person name="Salamov A.A."/>
            <person name="Brown D.W."/>
            <person name="Nagy L.G."/>
            <person name="Floudas D."/>
            <person name="Held B.W."/>
            <person name="Levasseur A."/>
            <person name="Lombard V."/>
            <person name="Morin E."/>
            <person name="Otillar R."/>
            <person name="Lindquist E.A."/>
            <person name="Sun H."/>
            <person name="LaButti K.M."/>
            <person name="Schmutz J."/>
            <person name="Jabbour D."/>
            <person name="Luo H."/>
            <person name="Baker S.E."/>
            <person name="Pisabarro A.G."/>
            <person name="Walton J.D."/>
            <person name="Blanchette R.A."/>
            <person name="Henrissat B."/>
            <person name="Martin F."/>
            <person name="Cullen D."/>
            <person name="Hibbett D.S."/>
            <person name="Grigoriev I.V."/>
        </authorList>
    </citation>
    <scope>NUCLEOTIDE SEQUENCE [LARGE SCALE GENOMIC DNA]</scope>
    <source>
        <strain evidence="3">CBS 339.88</strain>
    </source>
</reference>
<evidence type="ECO:0000313" key="3">
    <source>
        <dbReference type="Proteomes" id="UP000027222"/>
    </source>
</evidence>
<feature type="transmembrane region" description="Helical" evidence="1">
    <location>
        <begin position="297"/>
        <end position="316"/>
    </location>
</feature>
<accession>A0A067S4P9</accession>
<dbReference type="AlphaFoldDB" id="A0A067S4P9"/>
<gene>
    <name evidence="2" type="ORF">GALMADRAFT_131289</name>
</gene>
<feature type="non-terminal residue" evidence="2">
    <location>
        <position position="317"/>
    </location>
</feature>
<keyword evidence="1" id="KW-1133">Transmembrane helix</keyword>
<dbReference type="EMBL" id="KL142432">
    <property type="protein sequence ID" value="KDR65786.1"/>
    <property type="molecule type" value="Genomic_DNA"/>
</dbReference>
<keyword evidence="1" id="KW-0472">Membrane</keyword>
<keyword evidence="3" id="KW-1185">Reference proteome</keyword>
<dbReference type="Proteomes" id="UP000027222">
    <property type="component" value="Unassembled WGS sequence"/>
</dbReference>
<evidence type="ECO:0000313" key="2">
    <source>
        <dbReference type="EMBL" id="KDR65786.1"/>
    </source>
</evidence>